<accession>A0ABX3K9S3</accession>
<dbReference type="Proteomes" id="UP000188627">
    <property type="component" value="Unassembled WGS sequence"/>
</dbReference>
<evidence type="ECO:0000313" key="1">
    <source>
        <dbReference type="EMBL" id="OOE85644.1"/>
    </source>
</evidence>
<dbReference type="EMBL" id="MUFC01000020">
    <property type="protein sequence ID" value="OOE85644.1"/>
    <property type="molecule type" value="Genomic_DNA"/>
</dbReference>
<dbReference type="RefSeq" id="WP_077773123.1">
    <property type="nucleotide sequence ID" value="NZ_MUFC01000020.1"/>
</dbReference>
<comment type="caution">
    <text evidence="1">The sequence shown here is derived from an EMBL/GenBank/DDBJ whole genome shotgun (WGS) entry which is preliminary data.</text>
</comment>
<organism evidence="1 2">
    <name type="scientific">Salinivibrio sharmensis</name>
    <dbReference type="NCBI Taxonomy" id="390883"/>
    <lineage>
        <taxon>Bacteria</taxon>
        <taxon>Pseudomonadati</taxon>
        <taxon>Pseudomonadota</taxon>
        <taxon>Gammaproteobacteria</taxon>
        <taxon>Vibrionales</taxon>
        <taxon>Vibrionaceae</taxon>
        <taxon>Salinivibrio</taxon>
    </lineage>
</organism>
<proteinExistence type="predicted"/>
<keyword evidence="2" id="KW-1185">Reference proteome</keyword>
<protein>
    <submittedName>
        <fullName evidence="1">Uncharacterized protein</fullName>
    </submittedName>
</protein>
<sequence>MRKTDWSNQIKIGTVLQCLQVDFTFTASGSQKYTDRGCLQSRQWPEGAHFYAFSRFGFQFTPLGIKKASD</sequence>
<reference evidence="2" key="1">
    <citation type="submission" date="2017-01" db="EMBL/GenBank/DDBJ databases">
        <title>Draft genome of the species Salinivibrio sharmensis.</title>
        <authorList>
            <person name="Lopez-Hermoso C."/>
            <person name="De La Haba R."/>
            <person name="Sanchez-Porro C."/>
            <person name="Ventosa A."/>
        </authorList>
    </citation>
    <scope>NUCLEOTIDE SEQUENCE [LARGE SCALE GENOMIC DNA]</scope>
    <source>
        <strain evidence="2">CBH463</strain>
    </source>
</reference>
<gene>
    <name evidence="1" type="ORF">BZG74_13795</name>
</gene>
<name>A0ABX3K9S3_9GAMM</name>
<evidence type="ECO:0000313" key="2">
    <source>
        <dbReference type="Proteomes" id="UP000188627"/>
    </source>
</evidence>